<dbReference type="EMBL" id="SLUO01000006">
    <property type="protein sequence ID" value="TCL58594.1"/>
    <property type="molecule type" value="Genomic_DNA"/>
</dbReference>
<dbReference type="CDD" id="cd17932">
    <property type="entry name" value="DEXQc_UvrD"/>
    <property type="match status" value="1"/>
</dbReference>
<dbReference type="GO" id="GO:0000725">
    <property type="term" value="P:recombinational repair"/>
    <property type="evidence" value="ECO:0007669"/>
    <property type="project" value="TreeGrafter"/>
</dbReference>
<keyword evidence="7" id="KW-0413">Isomerase</keyword>
<dbReference type="AlphaFoldDB" id="A0A4R1QZZ8"/>
<evidence type="ECO:0000256" key="10">
    <source>
        <dbReference type="ARBA" id="ARBA00048988"/>
    </source>
</evidence>
<evidence type="ECO:0000256" key="6">
    <source>
        <dbReference type="ARBA" id="ARBA00023125"/>
    </source>
</evidence>
<comment type="catalytic activity">
    <reaction evidence="8">
        <text>Couples ATP hydrolysis with the unwinding of duplex DNA by translocating in the 3'-5' direction.</text>
        <dbReference type="EC" id="5.6.2.4"/>
    </reaction>
</comment>
<dbReference type="GO" id="GO:0003677">
    <property type="term" value="F:DNA binding"/>
    <property type="evidence" value="ECO:0007669"/>
    <property type="project" value="UniProtKB-KW"/>
</dbReference>
<organism evidence="15 16">
    <name type="scientific">Kineothrix alysoides</name>
    <dbReference type="NCBI Taxonomy" id="1469948"/>
    <lineage>
        <taxon>Bacteria</taxon>
        <taxon>Bacillati</taxon>
        <taxon>Bacillota</taxon>
        <taxon>Clostridia</taxon>
        <taxon>Lachnospirales</taxon>
        <taxon>Lachnospiraceae</taxon>
        <taxon>Kineothrix</taxon>
    </lineage>
</organism>
<evidence type="ECO:0000256" key="8">
    <source>
        <dbReference type="ARBA" id="ARBA00034617"/>
    </source>
</evidence>
<dbReference type="Pfam" id="PF13361">
    <property type="entry name" value="UvrD_C"/>
    <property type="match status" value="2"/>
</dbReference>
<dbReference type="STRING" id="1469948.GCA_000732725_01243"/>
<dbReference type="RefSeq" id="WP_051869309.1">
    <property type="nucleotide sequence ID" value="NZ_JPNB01000001.1"/>
</dbReference>
<dbReference type="InterPro" id="IPR013986">
    <property type="entry name" value="DExx_box_DNA_helicase_dom_sf"/>
</dbReference>
<keyword evidence="5 11" id="KW-0067">ATP-binding</keyword>
<dbReference type="InterPro" id="IPR014017">
    <property type="entry name" value="DNA_helicase_UvrD-like_C"/>
</dbReference>
<sequence>MPEQRNNRAQAQAIEHASGPMQVLAGPGSGKTYLTIRRIRHLIQHHGISPDKILVITFTKAAAQEMKERFLALTGNAYPEVFFGTFHAVYYYILRQSGNPGLRLASASDKRNYLAHILSTIKSGEENNAELYGSLLKAISAVKNLSASSQASELLTDYSEELKQQFPYIYEEYCRIMQEEHKVDFDDMILLCDKLLTHNTQVLTFWQDAFSHILVDEFQDISPLQYQILRRLSLPQNNLFVVGDDDQSIYGFRGAGPDIMRQFMNDYEKAKQLTLGINYRCTEDIVEAAQIVITDNRNRYVKELTADKKGQGERKKNEAVKISSFADKEEEHKYLMERLKEMSREELSQSAVIYRTNAEAGALSRELAACNIPFCAKDNIENIFETPIARDIFSYLSFAEAIWGKGRGEGAGGQRGDFFRIMNKPSRYIHRQAAGEAVVTERLLLDFYNEKPYMQEMIRKLWVDLKMLSALRPYLAVDYIRRNMGYEKYLCSGKEKEKREEMKELLDELQRSAASMHSFTEWREYEQEYTRMIQKKENTEKKEQEGIRLLTMHMSKGLEYTRVYLPDIRKGAIPSRKALLPEAVEEERRLFYVAMTRAKAYLEILYYEEPSPFIRKLKEALETKDRL</sequence>
<evidence type="ECO:0000256" key="2">
    <source>
        <dbReference type="ARBA" id="ARBA00022741"/>
    </source>
</evidence>
<dbReference type="Pfam" id="PF00580">
    <property type="entry name" value="UvrD-helicase"/>
    <property type="match status" value="1"/>
</dbReference>
<evidence type="ECO:0000313" key="15">
    <source>
        <dbReference type="EMBL" id="TCL58594.1"/>
    </source>
</evidence>
<dbReference type="PROSITE" id="PS51217">
    <property type="entry name" value="UVRD_HELICASE_CTER"/>
    <property type="match status" value="1"/>
</dbReference>
<dbReference type="EC" id="5.6.2.4" evidence="9"/>
<dbReference type="OrthoDB" id="9810135at2"/>
<accession>A0A4R1QZZ8</accession>
<comment type="caution">
    <text evidence="15">The sequence shown here is derived from an EMBL/GenBank/DDBJ whole genome shotgun (WGS) entry which is preliminary data.</text>
</comment>
<evidence type="ECO:0000256" key="3">
    <source>
        <dbReference type="ARBA" id="ARBA00022801"/>
    </source>
</evidence>
<keyword evidence="12" id="KW-0175">Coiled coil</keyword>
<dbReference type="PANTHER" id="PTHR11070:SF2">
    <property type="entry name" value="ATP-DEPENDENT DNA HELICASE SRS2"/>
    <property type="match status" value="1"/>
</dbReference>
<feature type="coiled-coil region" evidence="12">
    <location>
        <begin position="492"/>
        <end position="542"/>
    </location>
</feature>
<dbReference type="InterPro" id="IPR000212">
    <property type="entry name" value="DNA_helicase_UvrD/REP"/>
</dbReference>
<dbReference type="Gene3D" id="1.10.10.160">
    <property type="match status" value="1"/>
</dbReference>
<feature type="domain" description="UvrD-like helicase C-terminal" evidence="14">
    <location>
        <begin position="283"/>
        <end position="557"/>
    </location>
</feature>
<evidence type="ECO:0000259" key="14">
    <source>
        <dbReference type="PROSITE" id="PS51217"/>
    </source>
</evidence>
<evidence type="ECO:0000259" key="13">
    <source>
        <dbReference type="PROSITE" id="PS51198"/>
    </source>
</evidence>
<evidence type="ECO:0000256" key="11">
    <source>
        <dbReference type="PROSITE-ProRule" id="PRU00560"/>
    </source>
</evidence>
<dbReference type="GO" id="GO:0043138">
    <property type="term" value="F:3'-5' DNA helicase activity"/>
    <property type="evidence" value="ECO:0007669"/>
    <property type="project" value="UniProtKB-EC"/>
</dbReference>
<dbReference type="GO" id="GO:0005524">
    <property type="term" value="F:ATP binding"/>
    <property type="evidence" value="ECO:0007669"/>
    <property type="project" value="UniProtKB-UniRule"/>
</dbReference>
<keyword evidence="2 11" id="KW-0547">Nucleotide-binding</keyword>
<dbReference type="PANTHER" id="PTHR11070">
    <property type="entry name" value="UVRD / RECB / PCRA DNA HELICASE FAMILY MEMBER"/>
    <property type="match status" value="1"/>
</dbReference>
<dbReference type="Gene3D" id="3.40.50.300">
    <property type="entry name" value="P-loop containing nucleotide triphosphate hydrolases"/>
    <property type="match status" value="2"/>
</dbReference>
<reference evidence="15 16" key="1">
    <citation type="submission" date="2019-03" db="EMBL/GenBank/DDBJ databases">
        <title>Genomic Encyclopedia of Type Strains, Phase IV (KMG-IV): sequencing the most valuable type-strain genomes for metagenomic binning, comparative biology and taxonomic classification.</title>
        <authorList>
            <person name="Goeker M."/>
        </authorList>
    </citation>
    <scope>NUCLEOTIDE SEQUENCE [LARGE SCALE GENOMIC DNA]</scope>
    <source>
        <strain evidence="15 16">DSM 100556</strain>
    </source>
</reference>
<dbReference type="GO" id="GO:0016887">
    <property type="term" value="F:ATP hydrolysis activity"/>
    <property type="evidence" value="ECO:0007669"/>
    <property type="project" value="RHEA"/>
</dbReference>
<evidence type="ECO:0000256" key="12">
    <source>
        <dbReference type="SAM" id="Coils"/>
    </source>
</evidence>
<evidence type="ECO:0000256" key="9">
    <source>
        <dbReference type="ARBA" id="ARBA00034808"/>
    </source>
</evidence>
<protein>
    <recommendedName>
        <fullName evidence="9">DNA 3'-5' helicase</fullName>
        <ecNumber evidence="9">5.6.2.4</ecNumber>
    </recommendedName>
</protein>
<feature type="binding site" evidence="11">
    <location>
        <begin position="25"/>
        <end position="32"/>
    </location>
    <ligand>
        <name>ATP</name>
        <dbReference type="ChEBI" id="CHEBI:30616"/>
    </ligand>
</feature>
<dbReference type="InterPro" id="IPR014016">
    <property type="entry name" value="UvrD-like_ATP-bd"/>
</dbReference>
<comment type="similarity">
    <text evidence="1">Belongs to the helicase family. UvrD subfamily.</text>
</comment>
<name>A0A4R1QZZ8_9FIRM</name>
<evidence type="ECO:0000256" key="1">
    <source>
        <dbReference type="ARBA" id="ARBA00009922"/>
    </source>
</evidence>
<dbReference type="InterPro" id="IPR027417">
    <property type="entry name" value="P-loop_NTPase"/>
</dbReference>
<evidence type="ECO:0000256" key="7">
    <source>
        <dbReference type="ARBA" id="ARBA00023235"/>
    </source>
</evidence>
<dbReference type="Gene3D" id="1.10.486.10">
    <property type="entry name" value="PCRA, domain 4"/>
    <property type="match status" value="1"/>
</dbReference>
<feature type="domain" description="UvrD-like helicase ATP-binding" evidence="13">
    <location>
        <begin position="4"/>
        <end position="282"/>
    </location>
</feature>
<keyword evidence="6" id="KW-0238">DNA-binding</keyword>
<dbReference type="PROSITE" id="PS51198">
    <property type="entry name" value="UVRD_HELICASE_ATP_BIND"/>
    <property type="match status" value="1"/>
</dbReference>
<proteinExistence type="inferred from homology"/>
<comment type="catalytic activity">
    <reaction evidence="10">
        <text>ATP + H2O = ADP + phosphate + H(+)</text>
        <dbReference type="Rhea" id="RHEA:13065"/>
        <dbReference type="ChEBI" id="CHEBI:15377"/>
        <dbReference type="ChEBI" id="CHEBI:15378"/>
        <dbReference type="ChEBI" id="CHEBI:30616"/>
        <dbReference type="ChEBI" id="CHEBI:43474"/>
        <dbReference type="ChEBI" id="CHEBI:456216"/>
        <dbReference type="EC" id="5.6.2.4"/>
    </reaction>
</comment>
<dbReference type="Proteomes" id="UP000295718">
    <property type="component" value="Unassembled WGS sequence"/>
</dbReference>
<gene>
    <name evidence="15" type="ORF">EDD76_106247</name>
</gene>
<keyword evidence="16" id="KW-1185">Reference proteome</keyword>
<evidence type="ECO:0000256" key="5">
    <source>
        <dbReference type="ARBA" id="ARBA00022840"/>
    </source>
</evidence>
<evidence type="ECO:0000313" key="16">
    <source>
        <dbReference type="Proteomes" id="UP000295718"/>
    </source>
</evidence>
<dbReference type="SUPFAM" id="SSF52540">
    <property type="entry name" value="P-loop containing nucleoside triphosphate hydrolases"/>
    <property type="match status" value="1"/>
</dbReference>
<keyword evidence="3 11" id="KW-0378">Hydrolase</keyword>
<keyword evidence="4 11" id="KW-0347">Helicase</keyword>
<evidence type="ECO:0000256" key="4">
    <source>
        <dbReference type="ARBA" id="ARBA00022806"/>
    </source>
</evidence>